<dbReference type="PATRIC" id="fig|401562.3.peg.3093"/>
<proteinExistence type="predicted"/>
<evidence type="ECO:0008006" key="3">
    <source>
        <dbReference type="Google" id="ProtNLM"/>
    </source>
</evidence>
<gene>
    <name evidence="1" type="ORF">NS226_16810</name>
</gene>
<organism evidence="1 2">
    <name type="scientific">Aureimonas ureilytica</name>
    <dbReference type="NCBI Taxonomy" id="401562"/>
    <lineage>
        <taxon>Bacteria</taxon>
        <taxon>Pseudomonadati</taxon>
        <taxon>Pseudomonadota</taxon>
        <taxon>Alphaproteobacteria</taxon>
        <taxon>Hyphomicrobiales</taxon>
        <taxon>Aurantimonadaceae</taxon>
        <taxon>Aureimonas</taxon>
    </lineage>
</organism>
<dbReference type="InterPro" id="IPR025855">
    <property type="entry name" value="Replic_Relax"/>
</dbReference>
<reference evidence="1 2" key="1">
    <citation type="journal article" date="2016" name="Front. Microbiol.">
        <title>Genomic Resource of Rice Seed Associated Bacteria.</title>
        <authorList>
            <person name="Midha S."/>
            <person name="Bansal K."/>
            <person name="Sharma S."/>
            <person name="Kumar N."/>
            <person name="Patil P.P."/>
            <person name="Chaudhry V."/>
            <person name="Patil P.B."/>
        </authorList>
    </citation>
    <scope>NUCLEOTIDE SEQUENCE [LARGE SCALE GENOMIC DNA]</scope>
    <source>
        <strain evidence="1 2">NS226</strain>
    </source>
</reference>
<sequence>MRGPNKPKPLTPQELRALFTVDKFRLLTFDQGVRLGLGNKNQVRDIFEKLVNLKLIGRTEQRDPDVLSKLPYLHFLKPAGARALEAALGEPGTAAKRRVRTQNEVRHRMGVVELRMALEIWLKASNFWQLEAFTTDFEPGSKGRAKATAFQKMRERDRAGYPPDATAHLRDGDGTLWGILFEYERGGARGDLSRFKRQKLPLLRELAGGQPRNSADEPLEPYFVEEQFAEGMQKAVRFAIVFEDEARRDRALKGWPEPTSPDWTRFFIKALPELETDFNGGWWRPDGTQRPLFLLS</sequence>
<dbReference type="Proteomes" id="UP000078272">
    <property type="component" value="Unassembled WGS sequence"/>
</dbReference>
<comment type="caution">
    <text evidence="1">The sequence shown here is derived from an EMBL/GenBank/DDBJ whole genome shotgun (WGS) entry which is preliminary data.</text>
</comment>
<evidence type="ECO:0000313" key="1">
    <source>
        <dbReference type="EMBL" id="KTQ89469.1"/>
    </source>
</evidence>
<dbReference type="Pfam" id="PF13814">
    <property type="entry name" value="Replic_Relax"/>
    <property type="match status" value="1"/>
</dbReference>
<name>A0A175R646_9HYPH</name>
<dbReference type="OrthoDB" id="7326048at2"/>
<evidence type="ECO:0000313" key="2">
    <source>
        <dbReference type="Proteomes" id="UP000078272"/>
    </source>
</evidence>
<protein>
    <recommendedName>
        <fullName evidence="3">Replication-relaxation</fullName>
    </recommendedName>
</protein>
<dbReference type="RefSeq" id="WP_058635931.1">
    <property type="nucleotide sequence ID" value="NZ_LDPZ01000039.1"/>
</dbReference>
<dbReference type="EMBL" id="LDPZ01000039">
    <property type="protein sequence ID" value="KTQ89469.1"/>
    <property type="molecule type" value="Genomic_DNA"/>
</dbReference>
<dbReference type="AlphaFoldDB" id="A0A175R646"/>
<accession>A0A175R646</accession>